<dbReference type="SUPFAM" id="SSF51735">
    <property type="entry name" value="NAD(P)-binding Rossmann-fold domains"/>
    <property type="match status" value="1"/>
</dbReference>
<dbReference type="PANTHER" id="PTHR43115">
    <property type="entry name" value="DEHYDROGENASE/REDUCTASE SDR FAMILY MEMBER 11"/>
    <property type="match status" value="1"/>
</dbReference>
<keyword evidence="3" id="KW-1185">Reference proteome</keyword>
<proteinExistence type="inferred from homology"/>
<dbReference type="Gene3D" id="3.40.50.720">
    <property type="entry name" value="NAD(P)-binding Rossmann-like Domain"/>
    <property type="match status" value="1"/>
</dbReference>
<dbReference type="PRINTS" id="PR00081">
    <property type="entry name" value="GDHRDH"/>
</dbReference>
<name>A0ABM1B0P6_LIMPO</name>
<reference evidence="4" key="1">
    <citation type="submission" date="2025-08" db="UniProtKB">
        <authorList>
            <consortium name="RefSeq"/>
        </authorList>
    </citation>
    <scope>IDENTIFICATION</scope>
    <source>
        <tissue evidence="4">Muscle</tissue>
    </source>
</reference>
<protein>
    <submittedName>
        <fullName evidence="4">Dehydrogenase/reductase SDR family member 11-like</fullName>
    </submittedName>
</protein>
<dbReference type="InterPro" id="IPR036291">
    <property type="entry name" value="NAD(P)-bd_dom_sf"/>
</dbReference>
<dbReference type="PANTHER" id="PTHR43115:SF4">
    <property type="entry name" value="DEHYDROGENASE_REDUCTASE SDR FAMILY MEMBER 11"/>
    <property type="match status" value="1"/>
</dbReference>
<evidence type="ECO:0000256" key="1">
    <source>
        <dbReference type="ARBA" id="ARBA00006484"/>
    </source>
</evidence>
<dbReference type="InterPro" id="IPR002347">
    <property type="entry name" value="SDR_fam"/>
</dbReference>
<evidence type="ECO:0000313" key="4">
    <source>
        <dbReference type="RefSeq" id="XP_013772396.1"/>
    </source>
</evidence>
<dbReference type="GeneID" id="106457516"/>
<dbReference type="RefSeq" id="XP_013772396.1">
    <property type="nucleotide sequence ID" value="XM_013916942.2"/>
</dbReference>
<organism evidence="3 4">
    <name type="scientific">Limulus polyphemus</name>
    <name type="common">Atlantic horseshoe crab</name>
    <dbReference type="NCBI Taxonomy" id="6850"/>
    <lineage>
        <taxon>Eukaryota</taxon>
        <taxon>Metazoa</taxon>
        <taxon>Ecdysozoa</taxon>
        <taxon>Arthropoda</taxon>
        <taxon>Chelicerata</taxon>
        <taxon>Merostomata</taxon>
        <taxon>Xiphosura</taxon>
        <taxon>Limulidae</taxon>
        <taxon>Limulus</taxon>
    </lineage>
</organism>
<comment type="similarity">
    <text evidence="1">Belongs to the short-chain dehydrogenases/reductases (SDR) family.</text>
</comment>
<gene>
    <name evidence="4" type="primary">LOC106457516</name>
</gene>
<evidence type="ECO:0000313" key="3">
    <source>
        <dbReference type="Proteomes" id="UP000694941"/>
    </source>
</evidence>
<dbReference type="Proteomes" id="UP000694941">
    <property type="component" value="Unplaced"/>
</dbReference>
<evidence type="ECO:0000256" key="2">
    <source>
        <dbReference type="ARBA" id="ARBA00023002"/>
    </source>
</evidence>
<sequence length="257" mass="28775">MAMQRWVGRVAVVTGASAGIGAEICRELVKHGMIVVGCARDVDRIRAICEEENVKSAVGSLKPVKCDLTKENEILSMFEDIRKTYGCVHLCINNAGFSEINTTLLEGDTDSWRRMLEVNVMGLCICTRESIKLMRENSINDGQIIHISSMSAHRVRPGGLSFYSGTKFMVKALAEGFRNELRASNSGIRVACISPGMVDTEFHKRLFKDNPEEARRRVSQFTFLKAEDIARAVLNILEMEPHIDINDIIIRPTEQPF</sequence>
<accession>A0ABM1B0P6</accession>
<keyword evidence="2" id="KW-0560">Oxidoreductase</keyword>
<dbReference type="Pfam" id="PF00106">
    <property type="entry name" value="adh_short"/>
    <property type="match status" value="1"/>
</dbReference>